<dbReference type="HAMAP" id="MF_00607">
    <property type="entry name" value="16SrRNA_methyltr_A"/>
    <property type="match status" value="1"/>
</dbReference>
<dbReference type="PANTHER" id="PTHR11727">
    <property type="entry name" value="DIMETHYLADENOSINE TRANSFERASE"/>
    <property type="match status" value="1"/>
</dbReference>
<dbReference type="GO" id="GO:0052908">
    <property type="term" value="F:16S rRNA (adenine(1518)-N(6)/adenine(1519)-N(6))-dimethyltransferase activity"/>
    <property type="evidence" value="ECO:0007669"/>
    <property type="project" value="UniProtKB-EC"/>
</dbReference>
<evidence type="ECO:0000313" key="11">
    <source>
        <dbReference type="Proteomes" id="UP000054621"/>
    </source>
</evidence>
<evidence type="ECO:0000256" key="7">
    <source>
        <dbReference type="HAMAP-Rule" id="MF_00607"/>
    </source>
</evidence>
<dbReference type="PANTHER" id="PTHR11727:SF7">
    <property type="entry name" value="DIMETHYLADENOSINE TRANSFERASE-RELATED"/>
    <property type="match status" value="1"/>
</dbReference>
<evidence type="ECO:0000313" key="10">
    <source>
        <dbReference type="EMBL" id="KTD57130.1"/>
    </source>
</evidence>
<evidence type="ECO:0000259" key="9">
    <source>
        <dbReference type="SMART" id="SM00650"/>
    </source>
</evidence>
<dbReference type="InterPro" id="IPR011530">
    <property type="entry name" value="rRNA_adenine_dimethylase"/>
</dbReference>
<name>A0A0W0YJP7_9GAMM</name>
<dbReference type="EMBL" id="LNYV01000028">
    <property type="protein sequence ID" value="KTD57130.1"/>
    <property type="molecule type" value="Genomic_DNA"/>
</dbReference>
<dbReference type="GO" id="GO:0003723">
    <property type="term" value="F:RNA binding"/>
    <property type="evidence" value="ECO:0007669"/>
    <property type="project" value="UniProtKB-UniRule"/>
</dbReference>
<dbReference type="InterPro" id="IPR020598">
    <property type="entry name" value="rRNA_Ade_methylase_Trfase_N"/>
</dbReference>
<dbReference type="OrthoDB" id="9814755at2"/>
<comment type="similarity">
    <text evidence="7">Belongs to the class I-like SAM-binding methyltransferase superfamily. rRNA adenine N(6)-methyltransferase family. RsmA subfamily.</text>
</comment>
<dbReference type="Pfam" id="PF00398">
    <property type="entry name" value="RrnaAD"/>
    <property type="match status" value="1"/>
</dbReference>
<dbReference type="NCBIfam" id="TIGR00755">
    <property type="entry name" value="ksgA"/>
    <property type="match status" value="1"/>
</dbReference>
<keyword evidence="6 7" id="KW-0694">RNA-binding</keyword>
<reference evidence="10 11" key="1">
    <citation type="submission" date="2015-11" db="EMBL/GenBank/DDBJ databases">
        <title>Genomic analysis of 38 Legionella species identifies large and diverse effector repertoires.</title>
        <authorList>
            <person name="Burstein D."/>
            <person name="Amaro F."/>
            <person name="Zusman T."/>
            <person name="Lifshitz Z."/>
            <person name="Cohen O."/>
            <person name="Gilbert J.A."/>
            <person name="Pupko T."/>
            <person name="Shuman H.A."/>
            <person name="Segal G."/>
        </authorList>
    </citation>
    <scope>NUCLEOTIDE SEQUENCE [LARGE SCALE GENOMIC DNA]</scope>
    <source>
        <strain evidence="10 11">Mt.St.Helens-4</strain>
    </source>
</reference>
<dbReference type="FunFam" id="1.10.8.100:FF:000001">
    <property type="entry name" value="Ribosomal RNA small subunit methyltransferase A"/>
    <property type="match status" value="1"/>
</dbReference>
<evidence type="ECO:0000256" key="5">
    <source>
        <dbReference type="ARBA" id="ARBA00022691"/>
    </source>
</evidence>
<accession>A0A0W0YJP7</accession>
<dbReference type="PATRIC" id="fig|28087.4.peg.1858"/>
<dbReference type="InterPro" id="IPR001737">
    <property type="entry name" value="KsgA/Erm"/>
</dbReference>
<sequence length="256" mass="28964">MKHSPRKRFGQNFLQNQHIINRILHAINPQAQDNMLEIGPGLGALTQSLLRYLNHLTAVEIDTDLQKYLTELSSAADKLHLISADALTLDYNQFGPKLRVVGNLPYNISTPLLIHLLQFTSSIEDMHFMLQKEVVERMAAQPGCKAYGRLTVMLQYHCTVEHLFDVPPEAFEPKPKVDSAVVRLVPHRISPFETIPVARLEYLVAHAFAMRRKTLNNNLKGLITAEQLHALGIDGSRRPEQISISEYVQLAKFISN</sequence>
<dbReference type="CDD" id="cd02440">
    <property type="entry name" value="AdoMet_MTases"/>
    <property type="match status" value="1"/>
</dbReference>
<dbReference type="PROSITE" id="PS01131">
    <property type="entry name" value="RRNA_A_DIMETH"/>
    <property type="match status" value="1"/>
</dbReference>
<keyword evidence="3 7" id="KW-0489">Methyltransferase</keyword>
<feature type="binding site" evidence="7 8">
    <location>
        <position position="14"/>
    </location>
    <ligand>
        <name>S-adenosyl-L-methionine</name>
        <dbReference type="ChEBI" id="CHEBI:59789"/>
    </ligand>
</feature>
<dbReference type="InterPro" id="IPR029063">
    <property type="entry name" value="SAM-dependent_MTases_sf"/>
</dbReference>
<dbReference type="Gene3D" id="3.40.50.150">
    <property type="entry name" value="Vaccinia Virus protein VP39"/>
    <property type="match status" value="1"/>
</dbReference>
<evidence type="ECO:0000256" key="4">
    <source>
        <dbReference type="ARBA" id="ARBA00022679"/>
    </source>
</evidence>
<evidence type="ECO:0000256" key="2">
    <source>
        <dbReference type="ARBA" id="ARBA00022552"/>
    </source>
</evidence>
<dbReference type="SUPFAM" id="SSF53335">
    <property type="entry name" value="S-adenosyl-L-methionine-dependent methyltransferases"/>
    <property type="match status" value="1"/>
</dbReference>
<dbReference type="eggNOG" id="COG0030">
    <property type="taxonomic scope" value="Bacteria"/>
</dbReference>
<keyword evidence="2 7" id="KW-0698">rRNA processing</keyword>
<dbReference type="Proteomes" id="UP000054621">
    <property type="component" value="Unassembled WGS sequence"/>
</dbReference>
<evidence type="ECO:0000256" key="8">
    <source>
        <dbReference type="PROSITE-ProRule" id="PRU01026"/>
    </source>
</evidence>
<feature type="binding site" evidence="7 8">
    <location>
        <position position="12"/>
    </location>
    <ligand>
        <name>S-adenosyl-L-methionine</name>
        <dbReference type="ChEBI" id="CHEBI:59789"/>
    </ligand>
</feature>
<feature type="binding site" evidence="7 8">
    <location>
        <position position="39"/>
    </location>
    <ligand>
        <name>S-adenosyl-L-methionine</name>
        <dbReference type="ChEBI" id="CHEBI:59789"/>
    </ligand>
</feature>
<keyword evidence="1 7" id="KW-0963">Cytoplasm</keyword>
<comment type="caution">
    <text evidence="10">The sequence shown here is derived from an EMBL/GenBank/DDBJ whole genome shotgun (WGS) entry which is preliminary data.</text>
</comment>
<feature type="binding site" evidence="7 8">
    <location>
        <position position="103"/>
    </location>
    <ligand>
        <name>S-adenosyl-L-methionine</name>
        <dbReference type="ChEBI" id="CHEBI:59789"/>
    </ligand>
</feature>
<dbReference type="InterPro" id="IPR020596">
    <property type="entry name" value="rRNA_Ade_Mease_Trfase_CS"/>
</dbReference>
<feature type="binding site" evidence="7 8">
    <location>
        <position position="85"/>
    </location>
    <ligand>
        <name>S-adenosyl-L-methionine</name>
        <dbReference type="ChEBI" id="CHEBI:59789"/>
    </ligand>
</feature>
<dbReference type="AlphaFoldDB" id="A0A0W0YJP7"/>
<comment type="catalytic activity">
    <reaction evidence="7">
        <text>adenosine(1518)/adenosine(1519) in 16S rRNA + 4 S-adenosyl-L-methionine = N(6)-dimethyladenosine(1518)/N(6)-dimethyladenosine(1519) in 16S rRNA + 4 S-adenosyl-L-homocysteine + 4 H(+)</text>
        <dbReference type="Rhea" id="RHEA:19609"/>
        <dbReference type="Rhea" id="RHEA-COMP:10232"/>
        <dbReference type="Rhea" id="RHEA-COMP:10233"/>
        <dbReference type="ChEBI" id="CHEBI:15378"/>
        <dbReference type="ChEBI" id="CHEBI:57856"/>
        <dbReference type="ChEBI" id="CHEBI:59789"/>
        <dbReference type="ChEBI" id="CHEBI:74411"/>
        <dbReference type="ChEBI" id="CHEBI:74493"/>
        <dbReference type="EC" id="2.1.1.182"/>
    </reaction>
</comment>
<dbReference type="FunFam" id="3.40.50.150:FF:000023">
    <property type="entry name" value="Ribosomal RNA small subunit methyltransferase A"/>
    <property type="match status" value="1"/>
</dbReference>
<dbReference type="InterPro" id="IPR023165">
    <property type="entry name" value="rRNA_Ade_diMease-like_C"/>
</dbReference>
<dbReference type="GO" id="GO:0005829">
    <property type="term" value="C:cytosol"/>
    <property type="evidence" value="ECO:0007669"/>
    <property type="project" value="TreeGrafter"/>
</dbReference>
<dbReference type="STRING" id="28087.Lsai_1734"/>
<organism evidence="10 11">
    <name type="scientific">Legionella sainthelensi</name>
    <dbReference type="NCBI Taxonomy" id="28087"/>
    <lineage>
        <taxon>Bacteria</taxon>
        <taxon>Pseudomonadati</taxon>
        <taxon>Pseudomonadota</taxon>
        <taxon>Gammaproteobacteria</taxon>
        <taxon>Legionellales</taxon>
        <taxon>Legionellaceae</taxon>
        <taxon>Legionella</taxon>
    </lineage>
</organism>
<feature type="binding site" evidence="7 8">
    <location>
        <position position="60"/>
    </location>
    <ligand>
        <name>S-adenosyl-L-methionine</name>
        <dbReference type="ChEBI" id="CHEBI:59789"/>
    </ligand>
</feature>
<keyword evidence="4 7" id="KW-0808">Transferase</keyword>
<comment type="subcellular location">
    <subcellularLocation>
        <location evidence="7">Cytoplasm</location>
    </subcellularLocation>
</comment>
<evidence type="ECO:0000256" key="1">
    <source>
        <dbReference type="ARBA" id="ARBA00022490"/>
    </source>
</evidence>
<evidence type="ECO:0000256" key="3">
    <source>
        <dbReference type="ARBA" id="ARBA00022603"/>
    </source>
</evidence>
<comment type="function">
    <text evidence="7">Specifically dimethylates two adjacent adenosines (A1518 and A1519) in the loop of a conserved hairpin near the 3'-end of 16S rRNA in the 30S particle. May play a critical role in biogenesis of 30S subunits.</text>
</comment>
<keyword evidence="5 7" id="KW-0949">S-adenosyl-L-methionine</keyword>
<feature type="domain" description="Ribosomal RNA adenine methylase transferase N-terminal" evidence="9">
    <location>
        <begin position="19"/>
        <end position="188"/>
    </location>
</feature>
<evidence type="ECO:0000256" key="6">
    <source>
        <dbReference type="ARBA" id="ARBA00022884"/>
    </source>
</evidence>
<protein>
    <recommendedName>
        <fullName evidence="7">Ribosomal RNA small subunit methyltransferase A</fullName>
        <ecNumber evidence="7">2.1.1.182</ecNumber>
    </recommendedName>
    <alternativeName>
        <fullName evidence="7">16S rRNA (adenine(1518)-N(6)/adenine(1519)-N(6))-dimethyltransferase</fullName>
    </alternativeName>
    <alternativeName>
        <fullName evidence="7">16S rRNA dimethyladenosine transferase</fullName>
    </alternativeName>
    <alternativeName>
        <fullName evidence="7">16S rRNA dimethylase</fullName>
    </alternativeName>
    <alternativeName>
        <fullName evidence="7">S-adenosylmethionine-6-N', N'-adenosyl(rRNA) dimethyltransferase</fullName>
    </alternativeName>
</protein>
<gene>
    <name evidence="7 10" type="primary">ksgA</name>
    <name evidence="7" type="synonym">rsmA</name>
    <name evidence="10" type="ORF">Lsai_1734</name>
</gene>
<proteinExistence type="inferred from homology"/>
<dbReference type="EC" id="2.1.1.182" evidence="7"/>
<dbReference type="PROSITE" id="PS51689">
    <property type="entry name" value="SAM_RNA_A_N6_MT"/>
    <property type="match status" value="1"/>
</dbReference>
<dbReference type="RefSeq" id="WP_027270400.1">
    <property type="nucleotide sequence ID" value="NZ_CAAAJE010000007.1"/>
</dbReference>
<dbReference type="Gene3D" id="1.10.8.100">
    <property type="entry name" value="Ribosomal RNA adenine dimethylase-like, domain 2"/>
    <property type="match status" value="1"/>
</dbReference>
<dbReference type="SMART" id="SM00650">
    <property type="entry name" value="rADc"/>
    <property type="match status" value="1"/>
</dbReference>